<protein>
    <submittedName>
        <fullName evidence="1">Uncharacterized protein</fullName>
    </submittedName>
</protein>
<comment type="caution">
    <text evidence="1">The sequence shown here is derived from an EMBL/GenBank/DDBJ whole genome shotgun (WGS) entry which is preliminary data.</text>
</comment>
<dbReference type="EMBL" id="BPLQ01008891">
    <property type="protein sequence ID" value="GIY40193.1"/>
    <property type="molecule type" value="Genomic_DNA"/>
</dbReference>
<name>A0AAV4T0F9_9ARAC</name>
<dbReference type="Proteomes" id="UP001054837">
    <property type="component" value="Unassembled WGS sequence"/>
</dbReference>
<reference evidence="1 2" key="1">
    <citation type="submission" date="2021-06" db="EMBL/GenBank/DDBJ databases">
        <title>Caerostris darwini draft genome.</title>
        <authorList>
            <person name="Kono N."/>
            <person name="Arakawa K."/>
        </authorList>
    </citation>
    <scope>NUCLEOTIDE SEQUENCE [LARGE SCALE GENOMIC DNA]</scope>
</reference>
<proteinExistence type="predicted"/>
<evidence type="ECO:0000313" key="2">
    <source>
        <dbReference type="Proteomes" id="UP001054837"/>
    </source>
</evidence>
<sequence>MNLRNARRKVCVVRLLADCMSSARVTPQVNDNIVFLETVINIKCSTETYADYKKKRRQFCSPNCRMYEPGYQIGNNTIPGINKDNFGFAPLYVQKEVFLDFSEEVSSEKTAKLEKILPFVCKVQSNAILLLNMNMYGHNTIYKSLQWVAEDDVNGAKRPEFPLGKDISILRG</sequence>
<organism evidence="1 2">
    <name type="scientific">Caerostris darwini</name>
    <dbReference type="NCBI Taxonomy" id="1538125"/>
    <lineage>
        <taxon>Eukaryota</taxon>
        <taxon>Metazoa</taxon>
        <taxon>Ecdysozoa</taxon>
        <taxon>Arthropoda</taxon>
        <taxon>Chelicerata</taxon>
        <taxon>Arachnida</taxon>
        <taxon>Araneae</taxon>
        <taxon>Araneomorphae</taxon>
        <taxon>Entelegynae</taxon>
        <taxon>Araneoidea</taxon>
        <taxon>Araneidae</taxon>
        <taxon>Caerostris</taxon>
    </lineage>
</organism>
<accession>A0AAV4T0F9</accession>
<keyword evidence="2" id="KW-1185">Reference proteome</keyword>
<evidence type="ECO:0000313" key="1">
    <source>
        <dbReference type="EMBL" id="GIY40193.1"/>
    </source>
</evidence>
<gene>
    <name evidence="1" type="ORF">CDAR_424431</name>
</gene>
<dbReference type="AlphaFoldDB" id="A0AAV4T0F9"/>